<dbReference type="Gene3D" id="3.30.1490.480">
    <property type="entry name" value="Endolytic murein transglycosylase"/>
    <property type="match status" value="1"/>
</dbReference>
<accession>A0A6N7IYK9</accession>
<feature type="compositionally biased region" description="Low complexity" evidence="1">
    <location>
        <begin position="83"/>
        <end position="111"/>
    </location>
</feature>
<feature type="transmembrane region" description="Helical" evidence="2">
    <location>
        <begin position="12"/>
        <end position="32"/>
    </location>
</feature>
<evidence type="ECO:0000256" key="2">
    <source>
        <dbReference type="SAM" id="Phobius"/>
    </source>
</evidence>
<keyword evidence="2" id="KW-0472">Membrane</keyword>
<proteinExistence type="predicted"/>
<feature type="compositionally biased region" description="Basic and acidic residues" evidence="1">
    <location>
        <begin position="61"/>
        <end position="80"/>
    </location>
</feature>
<comment type="caution">
    <text evidence="3">The sequence shown here is derived from an EMBL/GenBank/DDBJ whole genome shotgun (WGS) entry which is preliminary data.</text>
</comment>
<keyword evidence="2" id="KW-1133">Transmembrane helix</keyword>
<keyword evidence="4" id="KW-1185">Reference proteome</keyword>
<dbReference type="AlphaFoldDB" id="A0A6N7IYK9"/>
<gene>
    <name evidence="3" type="ORF">FRC54_05625</name>
</gene>
<feature type="compositionally biased region" description="Polar residues" evidence="1">
    <location>
        <begin position="49"/>
        <end position="60"/>
    </location>
</feature>
<reference evidence="3" key="1">
    <citation type="journal article" date="2020" name="Appl. Environ. Microbiol.">
        <title>Medium-Chain Fatty Acid Synthesis by 'Candidatus Weimeria bifida' gen. nov., sp. nov., and 'Candidatus Pseudoramibacter fermentans' sp. nov.</title>
        <authorList>
            <person name="Scarborough M.J."/>
            <person name="Myers K.S."/>
            <person name="Donohue T.J."/>
            <person name="Noguera D.R."/>
        </authorList>
    </citation>
    <scope>NUCLEOTIDE SEQUENCE</scope>
    <source>
        <strain evidence="3">LCO1.1</strain>
    </source>
</reference>
<sequence length="208" mass="22606">MKRKYYMRGLGIGIIATSLIIMLGLFFSGVPMTDDQVRARARALGMVDSEQQASGNASSRTIKELQEQKKKTKTTTDFKTKSKTTTTTDSRAKTKTTTTTDSKGNKTTVTTKKADPLETKNDGKNSSNNPSSRENTAGQQKPVKVTISGGDDSLSVGKKLQEAGLVSSAKSFNEYLEHNGYDHVIHSGTFTIKEGSSYHEIAEAITKK</sequence>
<organism evidence="3 4">
    <name type="scientific">Candidatus Weimeria bifida</name>
    <dbReference type="NCBI Taxonomy" id="2599074"/>
    <lineage>
        <taxon>Bacteria</taxon>
        <taxon>Bacillati</taxon>
        <taxon>Bacillota</taxon>
        <taxon>Clostridia</taxon>
        <taxon>Lachnospirales</taxon>
        <taxon>Lachnospiraceae</taxon>
        <taxon>Candidatus Weimeria</taxon>
    </lineage>
</organism>
<feature type="compositionally biased region" description="Basic and acidic residues" evidence="1">
    <location>
        <begin position="112"/>
        <end position="123"/>
    </location>
</feature>
<dbReference type="Proteomes" id="UP000460257">
    <property type="component" value="Unassembled WGS sequence"/>
</dbReference>
<keyword evidence="2" id="KW-0812">Transmembrane</keyword>
<feature type="region of interest" description="Disordered" evidence="1">
    <location>
        <begin position="47"/>
        <end position="150"/>
    </location>
</feature>
<protein>
    <submittedName>
        <fullName evidence="3">Endolytic transglycosylase MltG</fullName>
    </submittedName>
</protein>
<feature type="compositionally biased region" description="Polar residues" evidence="1">
    <location>
        <begin position="124"/>
        <end position="139"/>
    </location>
</feature>
<evidence type="ECO:0000313" key="4">
    <source>
        <dbReference type="Proteomes" id="UP000460257"/>
    </source>
</evidence>
<evidence type="ECO:0000256" key="1">
    <source>
        <dbReference type="SAM" id="MobiDB-lite"/>
    </source>
</evidence>
<evidence type="ECO:0000313" key="3">
    <source>
        <dbReference type="EMBL" id="MQN01394.1"/>
    </source>
</evidence>
<name>A0A6N7IYK9_9FIRM</name>
<dbReference type="EMBL" id="VOGC01000006">
    <property type="protein sequence ID" value="MQN01394.1"/>
    <property type="molecule type" value="Genomic_DNA"/>
</dbReference>